<accession>A0ABR2KZ16</accession>
<dbReference type="InterPro" id="IPR040204">
    <property type="entry name" value="UBR7"/>
</dbReference>
<proteinExistence type="predicted"/>
<dbReference type="Proteomes" id="UP001470230">
    <property type="component" value="Unassembled WGS sequence"/>
</dbReference>
<dbReference type="PANTHER" id="PTHR13513:SF9">
    <property type="entry name" value="E3 UBIQUITIN-PROTEIN LIGASE UBR7-RELATED"/>
    <property type="match status" value="1"/>
</dbReference>
<keyword evidence="9" id="KW-1185">Reference proteome</keyword>
<dbReference type="InterPro" id="IPR013083">
    <property type="entry name" value="Znf_RING/FYVE/PHD"/>
</dbReference>
<reference evidence="8 9" key="1">
    <citation type="submission" date="2024-04" db="EMBL/GenBank/DDBJ databases">
        <title>Tritrichomonas musculus Genome.</title>
        <authorList>
            <person name="Alves-Ferreira E."/>
            <person name="Grigg M."/>
            <person name="Lorenzi H."/>
            <person name="Galac M."/>
        </authorList>
    </citation>
    <scope>NUCLEOTIDE SEQUENCE [LARGE SCALE GENOMIC DNA]</scope>
    <source>
        <strain evidence="8 9">EAF2021</strain>
    </source>
</reference>
<evidence type="ECO:0000313" key="9">
    <source>
        <dbReference type="Proteomes" id="UP001470230"/>
    </source>
</evidence>
<gene>
    <name evidence="8" type="ORF">M9Y10_014190</name>
</gene>
<feature type="domain" description="UBR-type" evidence="7">
    <location>
        <begin position="99"/>
        <end position="167"/>
    </location>
</feature>
<comment type="caution">
    <text evidence="8">The sequence shown here is derived from an EMBL/GenBank/DDBJ whole genome shotgun (WGS) entry which is preliminary data.</text>
</comment>
<feature type="zinc finger region" description="UBR-type" evidence="5">
    <location>
        <begin position="240"/>
        <end position="325"/>
    </location>
</feature>
<dbReference type="Pfam" id="PF14634">
    <property type="entry name" value="zf-RING_5"/>
    <property type="match status" value="1"/>
</dbReference>
<keyword evidence="2 4" id="KW-0863">Zinc-finger</keyword>
<dbReference type="PROSITE" id="PS50089">
    <property type="entry name" value="ZF_RING_2"/>
    <property type="match status" value="1"/>
</dbReference>
<dbReference type="Pfam" id="PF02207">
    <property type="entry name" value="zf-UBR"/>
    <property type="match status" value="3"/>
</dbReference>
<dbReference type="PANTHER" id="PTHR13513">
    <property type="entry name" value="E3 UBIQUITIN-PROTEIN LIGASE UBR7"/>
    <property type="match status" value="1"/>
</dbReference>
<evidence type="ECO:0000256" key="4">
    <source>
        <dbReference type="PROSITE-ProRule" id="PRU00175"/>
    </source>
</evidence>
<dbReference type="InterPro" id="IPR017907">
    <property type="entry name" value="Znf_RING_CS"/>
</dbReference>
<dbReference type="SUPFAM" id="SSF57850">
    <property type="entry name" value="RING/U-box"/>
    <property type="match status" value="1"/>
</dbReference>
<dbReference type="PROSITE" id="PS00518">
    <property type="entry name" value="ZF_RING_1"/>
    <property type="match status" value="1"/>
</dbReference>
<feature type="domain" description="RING-type" evidence="6">
    <location>
        <begin position="15"/>
        <end position="54"/>
    </location>
</feature>
<dbReference type="InterPro" id="IPR003126">
    <property type="entry name" value="Znf_UBR"/>
</dbReference>
<keyword evidence="1" id="KW-0479">Metal-binding</keyword>
<name>A0ABR2KZ16_9EUKA</name>
<sequence length="469" mass="53090">MDKESLEALLDNIICPICYLAMIPSSRAPMIIPGCGHTICEVCLKKLHDCPFCHKVIDDPVRNVSLLQIIDELEHRNLIPLKLNPPPPANNKLIPKIEPICTFFASGDKCIDQKVYQCRTCGTNENINLCETCAHVCHKGHDVFLVESSNNFSCDCQKNSKCKCLLTADVKCTYELTYSVPIDQPMFQCIDCHVIGDDYICQNCAARCHYGHNLKYFGNIKNQVCHCLDQSFCQISSRKPTCSFLLSGKKFIKQPWYHCKTCGLVDIHGCCAICAHYCHKDHDIEYGGVKEACCCCDCTKNLNSKLKILKFGSYDYLTHCTNFGFDHIGQSKEQRMYYCHTCGIADPFGICEACAINCHINHSIEYAGNQNFSCFCFNSCKCQMMNIPILHNNKIKCDRLVLTQEDVSACYTCLLCDKSGKNKLCETCALKKHLNHDIHLIGYMKFDCSENKKVSRKKISYFKPKCSPV</sequence>
<evidence type="ECO:0008006" key="10">
    <source>
        <dbReference type="Google" id="ProtNLM"/>
    </source>
</evidence>
<evidence type="ECO:0000256" key="5">
    <source>
        <dbReference type="PROSITE-ProRule" id="PRU00508"/>
    </source>
</evidence>
<keyword evidence="3" id="KW-0862">Zinc</keyword>
<dbReference type="CDD" id="cd19671">
    <property type="entry name" value="UBR-box_UBR4_5_6_7"/>
    <property type="match status" value="1"/>
</dbReference>
<feature type="zinc finger region" description="UBR-type" evidence="5">
    <location>
        <begin position="99"/>
        <end position="167"/>
    </location>
</feature>
<evidence type="ECO:0000256" key="1">
    <source>
        <dbReference type="ARBA" id="ARBA00022723"/>
    </source>
</evidence>
<organism evidence="8 9">
    <name type="scientific">Tritrichomonas musculus</name>
    <dbReference type="NCBI Taxonomy" id="1915356"/>
    <lineage>
        <taxon>Eukaryota</taxon>
        <taxon>Metamonada</taxon>
        <taxon>Parabasalia</taxon>
        <taxon>Tritrichomonadida</taxon>
        <taxon>Tritrichomonadidae</taxon>
        <taxon>Tritrichomonas</taxon>
    </lineage>
</organism>
<evidence type="ECO:0000256" key="3">
    <source>
        <dbReference type="ARBA" id="ARBA00022833"/>
    </source>
</evidence>
<dbReference type="PROSITE" id="PS51157">
    <property type="entry name" value="ZF_UBR"/>
    <property type="match status" value="2"/>
</dbReference>
<evidence type="ECO:0000313" key="8">
    <source>
        <dbReference type="EMBL" id="KAK8896293.1"/>
    </source>
</evidence>
<protein>
    <recommendedName>
        <fullName evidence="10">RING-type domain-containing protein</fullName>
    </recommendedName>
</protein>
<evidence type="ECO:0000259" key="6">
    <source>
        <dbReference type="PROSITE" id="PS50089"/>
    </source>
</evidence>
<dbReference type="EMBL" id="JAPFFF010000002">
    <property type="protein sequence ID" value="KAK8896293.1"/>
    <property type="molecule type" value="Genomic_DNA"/>
</dbReference>
<evidence type="ECO:0000256" key="2">
    <source>
        <dbReference type="ARBA" id="ARBA00022771"/>
    </source>
</evidence>
<feature type="domain" description="UBR-type" evidence="7">
    <location>
        <begin position="240"/>
        <end position="325"/>
    </location>
</feature>
<dbReference type="Gene3D" id="3.30.40.10">
    <property type="entry name" value="Zinc/RING finger domain, C3HC4 (zinc finger)"/>
    <property type="match status" value="1"/>
</dbReference>
<dbReference type="SMART" id="SM00184">
    <property type="entry name" value="RING"/>
    <property type="match status" value="1"/>
</dbReference>
<dbReference type="InterPro" id="IPR001841">
    <property type="entry name" value="Znf_RING"/>
</dbReference>
<dbReference type="SMART" id="SM00396">
    <property type="entry name" value="ZnF_UBR1"/>
    <property type="match status" value="4"/>
</dbReference>
<evidence type="ECO:0000259" key="7">
    <source>
        <dbReference type="PROSITE" id="PS51157"/>
    </source>
</evidence>